<evidence type="ECO:0000259" key="2">
    <source>
        <dbReference type="Pfam" id="PF12702"/>
    </source>
</evidence>
<dbReference type="PROSITE" id="PS51257">
    <property type="entry name" value="PROKAR_LIPOPROTEIN"/>
    <property type="match status" value="1"/>
</dbReference>
<evidence type="ECO:0000313" key="3">
    <source>
        <dbReference type="EMBL" id="HJG88698.1"/>
    </source>
</evidence>
<evidence type="ECO:0000313" key="4">
    <source>
        <dbReference type="Proteomes" id="UP000757103"/>
    </source>
</evidence>
<name>A0A921MQ18_9BACT</name>
<dbReference type="Proteomes" id="UP000757103">
    <property type="component" value="Unassembled WGS sequence"/>
</dbReference>
<reference evidence="3" key="1">
    <citation type="journal article" date="2021" name="PeerJ">
        <title>Extensive microbial diversity within the chicken gut microbiome revealed by metagenomics and culture.</title>
        <authorList>
            <person name="Gilroy R."/>
            <person name="Ravi A."/>
            <person name="Getino M."/>
            <person name="Pursley I."/>
            <person name="Horton D.L."/>
            <person name="Alikhan N.F."/>
            <person name="Baker D."/>
            <person name="Gharbi K."/>
            <person name="Hall N."/>
            <person name="Watson M."/>
            <person name="Adriaenssens E.M."/>
            <person name="Foster-Nyarko E."/>
            <person name="Jarju S."/>
            <person name="Secka A."/>
            <person name="Antonio M."/>
            <person name="Oren A."/>
            <person name="Chaudhuri R.R."/>
            <person name="La Ragione R."/>
            <person name="Hildebrand F."/>
            <person name="Pallen M.J."/>
        </authorList>
    </citation>
    <scope>NUCLEOTIDE SEQUENCE</scope>
    <source>
        <strain evidence="3">CHK121-7720</strain>
    </source>
</reference>
<dbReference type="RefSeq" id="WP_025278368.1">
    <property type="nucleotide sequence ID" value="NZ_CAKMIC010000007.1"/>
</dbReference>
<dbReference type="AlphaFoldDB" id="A0A921MQ18"/>
<accession>A0A921MQ18</accession>
<dbReference type="Pfam" id="PF12702">
    <property type="entry name" value="Lipocalin_3"/>
    <property type="match status" value="1"/>
</dbReference>
<feature type="chain" id="PRO_5036834571" evidence="1">
    <location>
        <begin position="24"/>
        <end position="218"/>
    </location>
</feature>
<dbReference type="InterPro" id="IPR024311">
    <property type="entry name" value="Lipocalin-like"/>
</dbReference>
<dbReference type="GeneID" id="90529003"/>
<comment type="caution">
    <text evidence="3">The sequence shown here is derived from an EMBL/GenBank/DDBJ whole genome shotgun (WGS) entry which is preliminary data.</text>
</comment>
<organism evidence="3 4">
    <name type="scientific">Barnesiella viscericola</name>
    <dbReference type="NCBI Taxonomy" id="397865"/>
    <lineage>
        <taxon>Bacteria</taxon>
        <taxon>Pseudomonadati</taxon>
        <taxon>Bacteroidota</taxon>
        <taxon>Bacteroidia</taxon>
        <taxon>Bacteroidales</taxon>
        <taxon>Barnesiellaceae</taxon>
        <taxon>Barnesiella</taxon>
    </lineage>
</organism>
<protein>
    <submittedName>
        <fullName evidence="3">Lipocalin family protein</fullName>
    </submittedName>
</protein>
<sequence>MKTKMFTALTAIAILASACQNKASLTGQWIEPIPGNPDAIQGIDLKENGEASSINMATLQYEQWSREGDRLILSGESIGNHQTIAFADTFEIGKLTADSLVLKKGDYVMSLARPQSSIPATLIQPATPLSFTVNGRLIIGHEVRSFIADGDTAEYWIIDETDSLKPLYEKAVGEKAKPYTAVKASLRVVDAGKSAEGFAAEYDGVYRVKEVIEVSPMP</sequence>
<reference evidence="3" key="2">
    <citation type="submission" date="2021-09" db="EMBL/GenBank/DDBJ databases">
        <authorList>
            <person name="Gilroy R."/>
        </authorList>
    </citation>
    <scope>NUCLEOTIDE SEQUENCE</scope>
    <source>
        <strain evidence="3">CHK121-7720</strain>
    </source>
</reference>
<dbReference type="EMBL" id="DYUD01000014">
    <property type="protein sequence ID" value="HJG88698.1"/>
    <property type="molecule type" value="Genomic_DNA"/>
</dbReference>
<gene>
    <name evidence="3" type="ORF">K8U91_04375</name>
</gene>
<proteinExistence type="predicted"/>
<feature type="signal peptide" evidence="1">
    <location>
        <begin position="1"/>
        <end position="23"/>
    </location>
</feature>
<dbReference type="Gene3D" id="2.40.128.280">
    <property type="match status" value="1"/>
</dbReference>
<evidence type="ECO:0000256" key="1">
    <source>
        <dbReference type="SAM" id="SignalP"/>
    </source>
</evidence>
<keyword evidence="1" id="KW-0732">Signal</keyword>
<feature type="domain" description="Lipocalin-like" evidence="2">
    <location>
        <begin position="22"/>
        <end position="107"/>
    </location>
</feature>